<dbReference type="RefSeq" id="WP_131311493.1">
    <property type="nucleotide sequence ID" value="NZ_SJFN01000045.1"/>
</dbReference>
<evidence type="ECO:0000313" key="2">
    <source>
        <dbReference type="Proteomes" id="UP000292781"/>
    </source>
</evidence>
<protein>
    <submittedName>
        <fullName evidence="1">Uncharacterized protein</fullName>
    </submittedName>
</protein>
<comment type="caution">
    <text evidence="1">The sequence shown here is derived from an EMBL/GenBank/DDBJ whole genome shotgun (WGS) entry which is preliminary data.</text>
</comment>
<dbReference type="Proteomes" id="UP000292781">
    <property type="component" value="Unassembled WGS sequence"/>
</dbReference>
<evidence type="ECO:0000313" key="1">
    <source>
        <dbReference type="EMBL" id="TBW33337.1"/>
    </source>
</evidence>
<gene>
    <name evidence="1" type="ORF">EYW49_20475</name>
</gene>
<name>A0A4V2KSL3_9HYPH</name>
<dbReference type="EMBL" id="SJFN01000045">
    <property type="protein sequence ID" value="TBW33337.1"/>
    <property type="molecule type" value="Genomic_DNA"/>
</dbReference>
<accession>A0A4V2KSL3</accession>
<organism evidence="1 2">
    <name type="scientific">Siculibacillus lacustris</name>
    <dbReference type="NCBI Taxonomy" id="1549641"/>
    <lineage>
        <taxon>Bacteria</taxon>
        <taxon>Pseudomonadati</taxon>
        <taxon>Pseudomonadota</taxon>
        <taxon>Alphaproteobacteria</taxon>
        <taxon>Hyphomicrobiales</taxon>
        <taxon>Ancalomicrobiaceae</taxon>
        <taxon>Siculibacillus</taxon>
    </lineage>
</organism>
<sequence>MADAAPTVSSLLREAHAAALAAGYEDPLWGTAVILAVALAELSDRMPEFRRTTSRDAPE</sequence>
<reference evidence="1 2" key="1">
    <citation type="submission" date="2019-02" db="EMBL/GenBank/DDBJ databases">
        <title>Siculibacillus lacustris gen. nov., sp. nov., a new rosette-forming bacterium isolated from a freshwater crater lake (Lake St. Ana, Romania).</title>
        <authorList>
            <person name="Felfoldi T."/>
            <person name="Marton Z."/>
            <person name="Szabo A."/>
            <person name="Mentes A."/>
            <person name="Boka K."/>
            <person name="Marialigeti K."/>
            <person name="Mathe I."/>
            <person name="Koncz M."/>
            <person name="Schumann P."/>
            <person name="Toth E."/>
        </authorList>
    </citation>
    <scope>NUCLEOTIDE SEQUENCE [LARGE SCALE GENOMIC DNA]</scope>
    <source>
        <strain evidence="1 2">SA-279</strain>
    </source>
</reference>
<dbReference type="AlphaFoldDB" id="A0A4V2KSL3"/>
<proteinExistence type="predicted"/>
<keyword evidence="2" id="KW-1185">Reference proteome</keyword>